<reference evidence="11" key="1">
    <citation type="submission" date="2025-08" db="UniProtKB">
        <authorList>
            <consortium name="RefSeq"/>
        </authorList>
    </citation>
    <scope>IDENTIFICATION</scope>
    <source>
        <tissue evidence="11">Gonads</tissue>
    </source>
</reference>
<comment type="subcellular location">
    <subcellularLocation>
        <location evidence="1">Membrane</location>
        <topology evidence="1">Multi-pass membrane protein</topology>
    </subcellularLocation>
</comment>
<dbReference type="Pfam" id="PF00001">
    <property type="entry name" value="7tm_1"/>
    <property type="match status" value="1"/>
</dbReference>
<evidence type="ECO:0000256" key="1">
    <source>
        <dbReference type="ARBA" id="ARBA00004141"/>
    </source>
</evidence>
<feature type="domain" description="G-protein coupled receptors family 1 profile" evidence="9">
    <location>
        <begin position="61"/>
        <end position="287"/>
    </location>
</feature>
<dbReference type="GO" id="GO:0005886">
    <property type="term" value="C:plasma membrane"/>
    <property type="evidence" value="ECO:0007669"/>
    <property type="project" value="TreeGrafter"/>
</dbReference>
<proteinExistence type="predicted"/>
<dbReference type="Gene3D" id="1.20.1070.10">
    <property type="entry name" value="Rhodopsin 7-helix transmembrane proteins"/>
    <property type="match status" value="1"/>
</dbReference>
<name>A0A1S3JM55_LINAN</name>
<gene>
    <name evidence="11" type="primary">LOC106174447</name>
</gene>
<dbReference type="InterPro" id="IPR017452">
    <property type="entry name" value="GPCR_Rhodpsn_7TM"/>
</dbReference>
<keyword evidence="3 8" id="KW-1133">Transmembrane helix</keyword>
<sequence length="404" mass="45725">MSLTNVSTLNNVCKCPNVTGNCSSDLYDRMKWVEIVQDFAPAAFYADRIVTPIWYVIGCLGNVTSLIIWSNRRMRKNNTSAYYLCCLALSDLCFLVLHLLMELKIAWGLRTIDYQVVCEIFMVLYYTPQYLSPLLILGFTGERFMAVCYPLKAVVYCTKKITLRLIFIMSSLAFALCSVQAYLWKYDAISEECIFRPEAFVGSMAFGTCWTWGTEILGFAVVPVVVIGLNLAVIASIWGSPFAGKSSSHESIAMQEIVNHKNVQKGKASRSKTKTTSTLMLLSVSFFAIGMTLPATIVYAVSNFIAEGDPCLSDSHVRTDSTWKMYFGYITARKLIEEICLSHYACNFFIYICGTKFRKAFRNFCHRKAFSSDFNRFSKKRESSSTDTFVAKSTLHRVTKHPYN</sequence>
<dbReference type="PANTHER" id="PTHR24243">
    <property type="entry name" value="G-PROTEIN COUPLED RECEPTOR"/>
    <property type="match status" value="1"/>
</dbReference>
<feature type="transmembrane region" description="Helical" evidence="8">
    <location>
        <begin position="216"/>
        <end position="238"/>
    </location>
</feature>
<dbReference type="PANTHER" id="PTHR24243:SF233">
    <property type="entry name" value="THYROTROPIN-RELEASING HORMONE RECEPTOR"/>
    <property type="match status" value="1"/>
</dbReference>
<feature type="transmembrane region" description="Helical" evidence="8">
    <location>
        <begin position="49"/>
        <end position="69"/>
    </location>
</feature>
<dbReference type="InParanoid" id="A0A1S3JM55"/>
<evidence type="ECO:0000313" key="10">
    <source>
        <dbReference type="Proteomes" id="UP000085678"/>
    </source>
</evidence>
<evidence type="ECO:0000256" key="2">
    <source>
        <dbReference type="ARBA" id="ARBA00022692"/>
    </source>
</evidence>
<keyword evidence="7" id="KW-0807">Transducer</keyword>
<dbReference type="GeneID" id="106174447"/>
<keyword evidence="5 8" id="KW-0472">Membrane</keyword>
<organism evidence="10 11">
    <name type="scientific">Lingula anatina</name>
    <name type="common">Brachiopod</name>
    <name type="synonym">Lingula unguis</name>
    <dbReference type="NCBI Taxonomy" id="7574"/>
    <lineage>
        <taxon>Eukaryota</taxon>
        <taxon>Metazoa</taxon>
        <taxon>Spiralia</taxon>
        <taxon>Lophotrochozoa</taxon>
        <taxon>Brachiopoda</taxon>
        <taxon>Linguliformea</taxon>
        <taxon>Lingulata</taxon>
        <taxon>Lingulida</taxon>
        <taxon>Linguloidea</taxon>
        <taxon>Lingulidae</taxon>
        <taxon>Lingula</taxon>
    </lineage>
</organism>
<accession>A0A1S3JM55</accession>
<dbReference type="OrthoDB" id="9990906at2759"/>
<evidence type="ECO:0000256" key="8">
    <source>
        <dbReference type="SAM" id="Phobius"/>
    </source>
</evidence>
<evidence type="ECO:0000256" key="6">
    <source>
        <dbReference type="ARBA" id="ARBA00023170"/>
    </source>
</evidence>
<dbReference type="PROSITE" id="PS50262">
    <property type="entry name" value="G_PROTEIN_RECEP_F1_2"/>
    <property type="match status" value="1"/>
</dbReference>
<dbReference type="Proteomes" id="UP000085678">
    <property type="component" value="Unplaced"/>
</dbReference>
<dbReference type="InterPro" id="IPR000276">
    <property type="entry name" value="GPCR_Rhodpsn"/>
</dbReference>
<dbReference type="AlphaFoldDB" id="A0A1S3JM55"/>
<evidence type="ECO:0000256" key="4">
    <source>
        <dbReference type="ARBA" id="ARBA00023040"/>
    </source>
</evidence>
<feature type="transmembrane region" description="Helical" evidence="8">
    <location>
        <begin position="81"/>
        <end position="101"/>
    </location>
</feature>
<keyword evidence="10" id="KW-1185">Reference proteome</keyword>
<protein>
    <submittedName>
        <fullName evidence="11">Thyrotropin-releasing hormone receptor-like</fullName>
    </submittedName>
</protein>
<dbReference type="SUPFAM" id="SSF81321">
    <property type="entry name" value="Family A G protein-coupled receptor-like"/>
    <property type="match status" value="1"/>
</dbReference>
<evidence type="ECO:0000256" key="7">
    <source>
        <dbReference type="ARBA" id="ARBA00023224"/>
    </source>
</evidence>
<feature type="transmembrane region" description="Helical" evidence="8">
    <location>
        <begin position="279"/>
        <end position="301"/>
    </location>
</feature>
<dbReference type="RefSeq" id="XP_013411468.1">
    <property type="nucleotide sequence ID" value="XM_013556014.1"/>
</dbReference>
<evidence type="ECO:0000256" key="5">
    <source>
        <dbReference type="ARBA" id="ARBA00023136"/>
    </source>
</evidence>
<keyword evidence="4" id="KW-0297">G-protein coupled receptor</keyword>
<dbReference type="KEGG" id="lak:106174447"/>
<evidence type="ECO:0000256" key="3">
    <source>
        <dbReference type="ARBA" id="ARBA00022989"/>
    </source>
</evidence>
<keyword evidence="2 8" id="KW-0812">Transmembrane</keyword>
<evidence type="ECO:0000313" key="11">
    <source>
        <dbReference type="RefSeq" id="XP_013411468.1"/>
    </source>
</evidence>
<dbReference type="STRING" id="7574.A0A1S3JM55"/>
<dbReference type="GO" id="GO:0004930">
    <property type="term" value="F:G protein-coupled receptor activity"/>
    <property type="evidence" value="ECO:0007669"/>
    <property type="project" value="UniProtKB-KW"/>
</dbReference>
<evidence type="ECO:0000259" key="9">
    <source>
        <dbReference type="PROSITE" id="PS50262"/>
    </source>
</evidence>
<feature type="transmembrane region" description="Helical" evidence="8">
    <location>
        <begin position="163"/>
        <end position="183"/>
    </location>
</feature>
<keyword evidence="6" id="KW-0675">Receptor</keyword>